<evidence type="ECO:0000256" key="5">
    <source>
        <dbReference type="ARBA" id="ARBA00022692"/>
    </source>
</evidence>
<keyword evidence="11" id="KW-1185">Reference proteome</keyword>
<evidence type="ECO:0000256" key="8">
    <source>
        <dbReference type="RuleBase" id="RU363032"/>
    </source>
</evidence>
<dbReference type="SUPFAM" id="SSF161098">
    <property type="entry name" value="MetI-like"/>
    <property type="match status" value="1"/>
</dbReference>
<organism evidence="10 11">
    <name type="scientific">Candidatus Halobonum tyrrellensis G22</name>
    <dbReference type="NCBI Taxonomy" id="1324957"/>
    <lineage>
        <taxon>Archaea</taxon>
        <taxon>Methanobacteriati</taxon>
        <taxon>Methanobacteriota</taxon>
        <taxon>Stenosarchaea group</taxon>
        <taxon>Halobacteria</taxon>
        <taxon>Halobacteriales</taxon>
        <taxon>Haloferacaceae</taxon>
        <taxon>Candidatus Halobonum</taxon>
    </lineage>
</organism>
<comment type="similarity">
    <text evidence="2">Belongs to the binding-protein-dependent transport system permease family. CysTW subfamily.</text>
</comment>
<dbReference type="PATRIC" id="fig|1324957.4.peg.282"/>
<dbReference type="Pfam" id="PF00528">
    <property type="entry name" value="BPD_transp_1"/>
    <property type="match status" value="1"/>
</dbReference>
<dbReference type="Gene3D" id="1.10.3720.10">
    <property type="entry name" value="MetI-like"/>
    <property type="match status" value="1"/>
</dbReference>
<dbReference type="GO" id="GO:0055085">
    <property type="term" value="P:transmembrane transport"/>
    <property type="evidence" value="ECO:0007669"/>
    <property type="project" value="InterPro"/>
</dbReference>
<proteinExistence type="inferred from homology"/>
<feature type="domain" description="ABC transmembrane type-1" evidence="9">
    <location>
        <begin position="91"/>
        <end position="280"/>
    </location>
</feature>
<dbReference type="PANTHER" id="PTHR43848:SF2">
    <property type="entry name" value="PUTRESCINE TRANSPORT SYSTEM PERMEASE PROTEIN POTI"/>
    <property type="match status" value="1"/>
</dbReference>
<evidence type="ECO:0000256" key="3">
    <source>
        <dbReference type="ARBA" id="ARBA00022448"/>
    </source>
</evidence>
<keyword evidence="5 8" id="KW-0812">Transmembrane</keyword>
<evidence type="ECO:0000256" key="7">
    <source>
        <dbReference type="ARBA" id="ARBA00023136"/>
    </source>
</evidence>
<dbReference type="PANTHER" id="PTHR43848">
    <property type="entry name" value="PUTRESCINE TRANSPORT SYSTEM PERMEASE PROTEIN POTI"/>
    <property type="match status" value="1"/>
</dbReference>
<dbReference type="EMBL" id="ASGZ01000002">
    <property type="protein sequence ID" value="ESP90164.1"/>
    <property type="molecule type" value="Genomic_DNA"/>
</dbReference>
<feature type="transmembrane region" description="Helical" evidence="8">
    <location>
        <begin position="265"/>
        <end position="284"/>
    </location>
</feature>
<dbReference type="InterPro" id="IPR035906">
    <property type="entry name" value="MetI-like_sf"/>
</dbReference>
<keyword evidence="3 8" id="KW-0813">Transport</keyword>
<evidence type="ECO:0000256" key="4">
    <source>
        <dbReference type="ARBA" id="ARBA00022475"/>
    </source>
</evidence>
<name>V4HQG9_9EURY</name>
<sequence>MSDKTTEGFAPGGSATADRFAFLPKTSLGDLVATYGLYLFAGVTIAFLWLPLLFIVVLSFGVNSSSLVPFEGFTLANYVDLFTNASLMSASFQSFVVATTSAVVATALGVPAAFALARYSFRGKEAFRSLVILPLLIPGVIMGIDMLIFFQSVIDLPLGFFTTVATHSVFGLPFIVLPVAARLLTFDRSIEESARDLGADPLTVMRDVTLPVVAPAVAAGFVFAWLRSFEDFTRAFFVSGTMDLLTKSMYSLVVYGQNANVMKPMATVLIVLVGVALLVAMNIGQVSKYV</sequence>
<reference evidence="10 11" key="1">
    <citation type="journal article" date="2013" name="Genome Announc.">
        <title>Draft Genome Sequence of 'Candidatus Halobonum tyrrellensis' Strain G22, Isolated from the Hypersaline Waters of Lake Tyrrell, Australia.</title>
        <authorList>
            <person name="Ugalde J.A."/>
            <person name="Narasingarao P."/>
            <person name="Kuo S."/>
            <person name="Podell S."/>
            <person name="Allen E.E."/>
        </authorList>
    </citation>
    <scope>NUCLEOTIDE SEQUENCE [LARGE SCALE GENOMIC DNA]</scope>
    <source>
        <strain evidence="10 11">G22</strain>
    </source>
</reference>
<dbReference type="STRING" id="1324957.K933_01347"/>
<dbReference type="InterPro" id="IPR000515">
    <property type="entry name" value="MetI-like"/>
</dbReference>
<feature type="transmembrane region" description="Helical" evidence="8">
    <location>
        <begin position="204"/>
        <end position="226"/>
    </location>
</feature>
<keyword evidence="6 8" id="KW-1133">Transmembrane helix</keyword>
<gene>
    <name evidence="10" type="ORF">K933_01347</name>
</gene>
<dbReference type="OrthoDB" id="11163at2157"/>
<dbReference type="eggNOG" id="arCOG00162">
    <property type="taxonomic scope" value="Archaea"/>
</dbReference>
<comment type="caution">
    <text evidence="10">The sequence shown here is derived from an EMBL/GenBank/DDBJ whole genome shotgun (WGS) entry which is preliminary data.</text>
</comment>
<dbReference type="GO" id="GO:0005886">
    <property type="term" value="C:plasma membrane"/>
    <property type="evidence" value="ECO:0007669"/>
    <property type="project" value="UniProtKB-SubCell"/>
</dbReference>
<comment type="subcellular location">
    <subcellularLocation>
        <location evidence="1 8">Cell membrane</location>
        <topology evidence="1 8">Multi-pass membrane protein</topology>
    </subcellularLocation>
</comment>
<feature type="transmembrane region" description="Helical" evidence="8">
    <location>
        <begin position="35"/>
        <end position="60"/>
    </location>
</feature>
<evidence type="ECO:0000313" key="10">
    <source>
        <dbReference type="EMBL" id="ESP90164.1"/>
    </source>
</evidence>
<dbReference type="CDD" id="cd06261">
    <property type="entry name" value="TM_PBP2"/>
    <property type="match status" value="1"/>
</dbReference>
<accession>V4HQG9</accession>
<feature type="transmembrane region" description="Helical" evidence="8">
    <location>
        <begin position="95"/>
        <end position="117"/>
    </location>
</feature>
<evidence type="ECO:0000256" key="1">
    <source>
        <dbReference type="ARBA" id="ARBA00004651"/>
    </source>
</evidence>
<protein>
    <submittedName>
        <fullName evidence="10">Spermidine/putrescine ABC transporter permease ii</fullName>
    </submittedName>
</protein>
<feature type="transmembrane region" description="Helical" evidence="8">
    <location>
        <begin position="160"/>
        <end position="184"/>
    </location>
</feature>
<keyword evidence="4" id="KW-1003">Cell membrane</keyword>
<dbReference type="RefSeq" id="WP_023392868.1">
    <property type="nucleotide sequence ID" value="NZ_ASGZ01000002.1"/>
</dbReference>
<evidence type="ECO:0000313" key="11">
    <source>
        <dbReference type="Proteomes" id="UP000017840"/>
    </source>
</evidence>
<dbReference type="InterPro" id="IPR051789">
    <property type="entry name" value="Bact_Polyamine_Transport"/>
</dbReference>
<dbReference type="PROSITE" id="PS50928">
    <property type="entry name" value="ABC_TM1"/>
    <property type="match status" value="1"/>
</dbReference>
<feature type="transmembrane region" description="Helical" evidence="8">
    <location>
        <begin position="129"/>
        <end position="154"/>
    </location>
</feature>
<dbReference type="Proteomes" id="UP000017840">
    <property type="component" value="Unassembled WGS sequence"/>
</dbReference>
<evidence type="ECO:0000256" key="6">
    <source>
        <dbReference type="ARBA" id="ARBA00022989"/>
    </source>
</evidence>
<evidence type="ECO:0000259" key="9">
    <source>
        <dbReference type="PROSITE" id="PS50928"/>
    </source>
</evidence>
<evidence type="ECO:0000256" key="2">
    <source>
        <dbReference type="ARBA" id="ARBA00007069"/>
    </source>
</evidence>
<keyword evidence="7 8" id="KW-0472">Membrane</keyword>
<dbReference type="AlphaFoldDB" id="V4HQG9"/>